<dbReference type="GO" id="GO:0005737">
    <property type="term" value="C:cytoplasm"/>
    <property type="evidence" value="ECO:0007669"/>
    <property type="project" value="TreeGrafter"/>
</dbReference>
<dbReference type="Gene3D" id="3.40.50.880">
    <property type="match status" value="1"/>
</dbReference>
<comment type="caution">
    <text evidence="1">The sequence shown here is derived from an EMBL/GenBank/DDBJ whole genome shotgun (WGS) entry which is preliminary data.</text>
</comment>
<dbReference type="Proteomes" id="UP000238322">
    <property type="component" value="Unassembled WGS sequence"/>
</dbReference>
<protein>
    <recommendedName>
        <fullName evidence="3">DJ-1/PfpI domain-containing protein</fullName>
    </recommendedName>
</protein>
<proteinExistence type="predicted"/>
<accession>A0A2S8FB98</accession>
<evidence type="ECO:0000313" key="2">
    <source>
        <dbReference type="Proteomes" id="UP000238322"/>
    </source>
</evidence>
<name>A0A2S8FB98_9BACT</name>
<reference evidence="1 2" key="1">
    <citation type="submission" date="2018-02" db="EMBL/GenBank/DDBJ databases">
        <title>Comparative genomes isolates from brazilian mangrove.</title>
        <authorList>
            <person name="Araujo J.E."/>
            <person name="Taketani R.G."/>
            <person name="Silva M.C.P."/>
            <person name="Loureco M.V."/>
            <person name="Andreote F.D."/>
        </authorList>
    </citation>
    <scope>NUCLEOTIDE SEQUENCE [LARGE SCALE GENOMIC DNA]</scope>
    <source>
        <strain evidence="1 2">Hex-1 MGV</strain>
    </source>
</reference>
<dbReference type="PANTHER" id="PTHR48094">
    <property type="entry name" value="PROTEIN/NUCLEIC ACID DEGLYCASE DJ-1-RELATED"/>
    <property type="match status" value="1"/>
</dbReference>
<sequence length="446" mass="48033">MMAGDVAMLPLESEFVDTSTLATPTSDWSMNPIGDLEFAGGGEAFEVELTASGNIESEDLIFSASIVPSLAQELDSQYDLTESDDYHTNCLGQNNRWIRSDSAGWFYLTPEGEFFRWRGSFDRSLHLGSFDTSYYDNPDLLTDPESPDVDVVVEGDILRIMPSAEFTGSFQIEVGATDGVQRGPTDLVLVTVTEPIDDFKTPPADEDDPVEDETPPPVLMVIANQDFYYQEYADTRASLEAAGLEVVVAATTTETATPHANSGQGDGSGHVTPDLALSDANADDYSAIVFVGGWGAASYQYAFEGTYSNGSYNSTEELKSTVNDLINDFVDQDKYVSAICHGVSVLAWARVDGVSPISGKTVSAWANTSPGSDTAFHTTRQEIEYNGGSMVQSGSIGDPTTATDDVIVDGRIITAENYDSAAMFGQVLGDAINDPAYIDEVFAEWE</sequence>
<evidence type="ECO:0000313" key="1">
    <source>
        <dbReference type="EMBL" id="PQO29419.1"/>
    </source>
</evidence>
<evidence type="ECO:0008006" key="3">
    <source>
        <dbReference type="Google" id="ProtNLM"/>
    </source>
</evidence>
<gene>
    <name evidence="1" type="ORF">C5Y83_25450</name>
</gene>
<dbReference type="InterPro" id="IPR050325">
    <property type="entry name" value="Prot/Nucl_acid_deglycase"/>
</dbReference>
<dbReference type="AlphaFoldDB" id="A0A2S8FB98"/>
<dbReference type="SUPFAM" id="SSF52317">
    <property type="entry name" value="Class I glutamine amidotransferase-like"/>
    <property type="match status" value="1"/>
</dbReference>
<organism evidence="1 2">
    <name type="scientific">Blastopirellula marina</name>
    <dbReference type="NCBI Taxonomy" id="124"/>
    <lineage>
        <taxon>Bacteria</taxon>
        <taxon>Pseudomonadati</taxon>
        <taxon>Planctomycetota</taxon>
        <taxon>Planctomycetia</taxon>
        <taxon>Pirellulales</taxon>
        <taxon>Pirellulaceae</taxon>
        <taxon>Blastopirellula</taxon>
    </lineage>
</organism>
<dbReference type="InterPro" id="IPR029062">
    <property type="entry name" value="Class_I_gatase-like"/>
</dbReference>
<dbReference type="EMBL" id="PUHY01000015">
    <property type="protein sequence ID" value="PQO29419.1"/>
    <property type="molecule type" value="Genomic_DNA"/>
</dbReference>